<organism evidence="2 3">
    <name type="scientific">Oesophagostomum dentatum</name>
    <name type="common">Nodular worm</name>
    <dbReference type="NCBI Taxonomy" id="61180"/>
    <lineage>
        <taxon>Eukaryota</taxon>
        <taxon>Metazoa</taxon>
        <taxon>Ecdysozoa</taxon>
        <taxon>Nematoda</taxon>
        <taxon>Chromadorea</taxon>
        <taxon>Rhabditida</taxon>
        <taxon>Rhabditina</taxon>
        <taxon>Rhabditomorpha</taxon>
        <taxon>Strongyloidea</taxon>
        <taxon>Strongylidae</taxon>
        <taxon>Oesophagostomum</taxon>
    </lineage>
</organism>
<evidence type="ECO:0000313" key="2">
    <source>
        <dbReference type="EMBL" id="KHJ97033.1"/>
    </source>
</evidence>
<dbReference type="Proteomes" id="UP000053660">
    <property type="component" value="Unassembled WGS sequence"/>
</dbReference>
<evidence type="ECO:0000256" key="1">
    <source>
        <dbReference type="SAM" id="Phobius"/>
    </source>
</evidence>
<feature type="transmembrane region" description="Helical" evidence="1">
    <location>
        <begin position="97"/>
        <end position="121"/>
    </location>
</feature>
<keyword evidence="1" id="KW-1133">Transmembrane helix</keyword>
<name>A0A0B1THL0_OESDE</name>
<dbReference type="OrthoDB" id="5824054at2759"/>
<keyword evidence="3" id="KW-1185">Reference proteome</keyword>
<protein>
    <submittedName>
        <fullName evidence="2">Uncharacterized protein</fullName>
    </submittedName>
</protein>
<feature type="transmembrane region" description="Helical" evidence="1">
    <location>
        <begin position="26"/>
        <end position="46"/>
    </location>
</feature>
<keyword evidence="1" id="KW-0472">Membrane</keyword>
<gene>
    <name evidence="2" type="ORF">OESDEN_02994</name>
</gene>
<proteinExistence type="predicted"/>
<feature type="transmembrane region" description="Helical" evidence="1">
    <location>
        <begin position="66"/>
        <end position="91"/>
    </location>
</feature>
<sequence>MEVWSIAATLVWGAAATNPVIPQLLAIFNMLVIFILILICLSTEYFRFQVRREDTKSDTRYFIPYVWRYMLCEAHVARALLLCANITIMAFDNDFDIGSVIVLAATPVHLIIVCLHIFAAFKPKRQ</sequence>
<dbReference type="AlphaFoldDB" id="A0A0B1THL0"/>
<evidence type="ECO:0000313" key="3">
    <source>
        <dbReference type="Proteomes" id="UP000053660"/>
    </source>
</evidence>
<reference evidence="2 3" key="1">
    <citation type="submission" date="2014-03" db="EMBL/GenBank/DDBJ databases">
        <title>Draft genome of the hookworm Oesophagostomum dentatum.</title>
        <authorList>
            <person name="Mitreva M."/>
        </authorList>
    </citation>
    <scope>NUCLEOTIDE SEQUENCE [LARGE SCALE GENOMIC DNA]</scope>
    <source>
        <strain evidence="2 3">OD-Hann</strain>
    </source>
</reference>
<keyword evidence="1" id="KW-0812">Transmembrane</keyword>
<dbReference type="EMBL" id="KN549535">
    <property type="protein sequence ID" value="KHJ97033.1"/>
    <property type="molecule type" value="Genomic_DNA"/>
</dbReference>
<accession>A0A0B1THL0</accession>